<dbReference type="EMBL" id="AZDV01000023">
    <property type="protein sequence ID" value="KRK94956.1"/>
    <property type="molecule type" value="Genomic_DNA"/>
</dbReference>
<evidence type="ECO:0000256" key="1">
    <source>
        <dbReference type="SAM" id="MobiDB-lite"/>
    </source>
</evidence>
<gene>
    <name evidence="3" type="ORF">FD25_GL002141</name>
</gene>
<feature type="compositionally biased region" description="Low complexity" evidence="1">
    <location>
        <begin position="434"/>
        <end position="446"/>
    </location>
</feature>
<dbReference type="RefSeq" id="WP_057802935.1">
    <property type="nucleotide sequence ID" value="NZ_AZDV01000023.1"/>
</dbReference>
<reference evidence="3 4" key="1">
    <citation type="journal article" date="2015" name="Genome Announc.">
        <title>Expanding the biotechnology potential of lactobacilli through comparative genomics of 213 strains and associated genera.</title>
        <authorList>
            <person name="Sun Z."/>
            <person name="Harris H.M."/>
            <person name="McCann A."/>
            <person name="Guo C."/>
            <person name="Argimon S."/>
            <person name="Zhang W."/>
            <person name="Yang X."/>
            <person name="Jeffery I.B."/>
            <person name="Cooney J.C."/>
            <person name="Kagawa T.F."/>
            <person name="Liu W."/>
            <person name="Song Y."/>
            <person name="Salvetti E."/>
            <person name="Wrobel A."/>
            <person name="Rasinkangas P."/>
            <person name="Parkhill J."/>
            <person name="Rea M.C."/>
            <person name="O'Sullivan O."/>
            <person name="Ritari J."/>
            <person name="Douillard F.P."/>
            <person name="Paul Ross R."/>
            <person name="Yang R."/>
            <person name="Briner A.E."/>
            <person name="Felis G.E."/>
            <person name="de Vos W.M."/>
            <person name="Barrangou R."/>
            <person name="Klaenhammer T.R."/>
            <person name="Caufield P.W."/>
            <person name="Cui Y."/>
            <person name="Zhang H."/>
            <person name="O'Toole P.W."/>
        </authorList>
    </citation>
    <scope>NUCLEOTIDE SEQUENCE [LARGE SCALE GENOMIC DNA]</scope>
    <source>
        <strain evidence="3 4">DSM 19394</strain>
    </source>
</reference>
<comment type="caution">
    <text evidence="3">The sequence shown here is derived from an EMBL/GenBank/DDBJ whole genome shotgun (WGS) entry which is preliminary data.</text>
</comment>
<feature type="region of interest" description="Disordered" evidence="1">
    <location>
        <begin position="434"/>
        <end position="454"/>
    </location>
</feature>
<keyword evidence="4" id="KW-1185">Reference proteome</keyword>
<evidence type="ECO:0000313" key="3">
    <source>
        <dbReference type="EMBL" id="KRK94956.1"/>
    </source>
</evidence>
<keyword evidence="2" id="KW-0732">Signal</keyword>
<dbReference type="PATRIC" id="fig|1423715.3.peg.2211"/>
<evidence type="ECO:0008006" key="5">
    <source>
        <dbReference type="Google" id="ProtNLM"/>
    </source>
</evidence>
<dbReference type="Proteomes" id="UP000051955">
    <property type="component" value="Unassembled WGS sequence"/>
</dbReference>
<feature type="signal peptide" evidence="2">
    <location>
        <begin position="1"/>
        <end position="30"/>
    </location>
</feature>
<feature type="chain" id="PRO_5006407301" description="S-layer protein" evidence="2">
    <location>
        <begin position="31"/>
        <end position="454"/>
    </location>
</feature>
<dbReference type="STRING" id="1423715.FD25_GL002141"/>
<dbReference type="OrthoDB" id="2329257at2"/>
<evidence type="ECO:0000256" key="2">
    <source>
        <dbReference type="SAM" id="SignalP"/>
    </source>
</evidence>
<accession>A0A0R1LGJ8</accession>
<protein>
    <recommendedName>
        <fullName evidence="5">S-layer protein</fullName>
    </recommendedName>
</protein>
<organism evidence="3 4">
    <name type="scientific">Levilactobacillus acidifarinae DSM 19394 = JCM 15949</name>
    <dbReference type="NCBI Taxonomy" id="1423715"/>
    <lineage>
        <taxon>Bacteria</taxon>
        <taxon>Bacillati</taxon>
        <taxon>Bacillota</taxon>
        <taxon>Bacilli</taxon>
        <taxon>Lactobacillales</taxon>
        <taxon>Lactobacillaceae</taxon>
        <taxon>Levilactobacillus</taxon>
    </lineage>
</organism>
<sequence>MQSRLTKTLYLGLAALSLGAVASVSTTASAKSYAKVTSTKALKTAGETRNVESVGTNAIYSKPGTVKGAKVVASKATMKKLANSKKSADYFRAYAVATTNKGSVYYKVVTMNGKYRGYIYGGKSASTFAGGIKSANTMTDANKPASTTVYFTKPGKANVTWNAPKYTQYKASKQVKDTTPFAKDTLTITKAATKTREGSLYYYVEDAKNPSINGWIYSGAVTATQDTFDAKSDVKVDFKTTDGTLVKATTLSKLNENGKTTVATATGTAVGTDAAKQATNAWGASLLNETGYTYKASDSVNVSALSAAKSGDTITLYVTKNANADTKISFYSVTSDLSQKGTPLTAYKSGTATATTVVFPNLTTMFTGADGAAYAANDVQAYLTSNNLNTLYTPSYKDGSNTVYMKYTFNSALAGNYSTKTNAKAFYTATQGTGTSPVDTPATTTTNANQNYVG</sequence>
<evidence type="ECO:0000313" key="4">
    <source>
        <dbReference type="Proteomes" id="UP000051955"/>
    </source>
</evidence>
<name>A0A0R1LGJ8_9LACO</name>
<proteinExistence type="predicted"/>
<dbReference type="AlphaFoldDB" id="A0A0R1LGJ8"/>